<name>A0A9D4S9F9_DREPO</name>
<keyword evidence="2" id="KW-1185">Reference proteome</keyword>
<sequence>MWTTSHRVSCENRVITSPQHVTLPFTQQRLIVIFRARWMSDPFTCLHKTVT</sequence>
<protein>
    <submittedName>
        <fullName evidence="1">Uncharacterized protein</fullName>
    </submittedName>
</protein>
<reference evidence="1" key="1">
    <citation type="journal article" date="2019" name="bioRxiv">
        <title>The Genome of the Zebra Mussel, Dreissena polymorpha: A Resource for Invasive Species Research.</title>
        <authorList>
            <person name="McCartney M.A."/>
            <person name="Auch B."/>
            <person name="Kono T."/>
            <person name="Mallez S."/>
            <person name="Zhang Y."/>
            <person name="Obille A."/>
            <person name="Becker A."/>
            <person name="Abrahante J.E."/>
            <person name="Garbe J."/>
            <person name="Badalamenti J.P."/>
            <person name="Herman A."/>
            <person name="Mangelson H."/>
            <person name="Liachko I."/>
            <person name="Sullivan S."/>
            <person name="Sone E.D."/>
            <person name="Koren S."/>
            <person name="Silverstein K.A.T."/>
            <person name="Beckman K.B."/>
            <person name="Gohl D.M."/>
        </authorList>
    </citation>
    <scope>NUCLEOTIDE SEQUENCE</scope>
    <source>
        <strain evidence="1">Duluth1</strain>
        <tissue evidence="1">Whole animal</tissue>
    </source>
</reference>
<comment type="caution">
    <text evidence="1">The sequence shown here is derived from an EMBL/GenBank/DDBJ whole genome shotgun (WGS) entry which is preliminary data.</text>
</comment>
<proteinExistence type="predicted"/>
<reference evidence="1" key="2">
    <citation type="submission" date="2020-11" db="EMBL/GenBank/DDBJ databases">
        <authorList>
            <person name="McCartney M.A."/>
            <person name="Auch B."/>
            <person name="Kono T."/>
            <person name="Mallez S."/>
            <person name="Becker A."/>
            <person name="Gohl D.M."/>
            <person name="Silverstein K.A.T."/>
            <person name="Koren S."/>
            <person name="Bechman K.B."/>
            <person name="Herman A."/>
            <person name="Abrahante J.E."/>
            <person name="Garbe J."/>
        </authorList>
    </citation>
    <scope>NUCLEOTIDE SEQUENCE</scope>
    <source>
        <strain evidence="1">Duluth1</strain>
        <tissue evidence="1">Whole animal</tissue>
    </source>
</reference>
<dbReference type="Proteomes" id="UP000828390">
    <property type="component" value="Unassembled WGS sequence"/>
</dbReference>
<organism evidence="1 2">
    <name type="scientific">Dreissena polymorpha</name>
    <name type="common">Zebra mussel</name>
    <name type="synonym">Mytilus polymorpha</name>
    <dbReference type="NCBI Taxonomy" id="45954"/>
    <lineage>
        <taxon>Eukaryota</taxon>
        <taxon>Metazoa</taxon>
        <taxon>Spiralia</taxon>
        <taxon>Lophotrochozoa</taxon>
        <taxon>Mollusca</taxon>
        <taxon>Bivalvia</taxon>
        <taxon>Autobranchia</taxon>
        <taxon>Heteroconchia</taxon>
        <taxon>Euheterodonta</taxon>
        <taxon>Imparidentia</taxon>
        <taxon>Neoheterodontei</taxon>
        <taxon>Myida</taxon>
        <taxon>Dreissenoidea</taxon>
        <taxon>Dreissenidae</taxon>
        <taxon>Dreissena</taxon>
    </lineage>
</organism>
<evidence type="ECO:0000313" key="2">
    <source>
        <dbReference type="Proteomes" id="UP000828390"/>
    </source>
</evidence>
<gene>
    <name evidence="1" type="ORF">DPMN_020864</name>
</gene>
<accession>A0A9D4S9F9</accession>
<dbReference type="AlphaFoldDB" id="A0A9D4S9F9"/>
<dbReference type="EMBL" id="JAIWYP010000001">
    <property type="protein sequence ID" value="KAH3896686.1"/>
    <property type="molecule type" value="Genomic_DNA"/>
</dbReference>
<evidence type="ECO:0000313" key="1">
    <source>
        <dbReference type="EMBL" id="KAH3896686.1"/>
    </source>
</evidence>